<accession>A0A820JQ08</accession>
<dbReference type="AlphaFoldDB" id="A0A820JQ08"/>
<reference evidence="1" key="1">
    <citation type="submission" date="2021-02" db="EMBL/GenBank/DDBJ databases">
        <authorList>
            <person name="Nowell W R."/>
        </authorList>
    </citation>
    <scope>NUCLEOTIDE SEQUENCE</scope>
</reference>
<dbReference type="EMBL" id="CAJOBE010042295">
    <property type="protein sequence ID" value="CAF4330310.1"/>
    <property type="molecule type" value="Genomic_DNA"/>
</dbReference>
<evidence type="ECO:0000313" key="1">
    <source>
        <dbReference type="EMBL" id="CAF4330310.1"/>
    </source>
</evidence>
<organism evidence="1 2">
    <name type="scientific">Rotaria sordida</name>
    <dbReference type="NCBI Taxonomy" id="392033"/>
    <lineage>
        <taxon>Eukaryota</taxon>
        <taxon>Metazoa</taxon>
        <taxon>Spiralia</taxon>
        <taxon>Gnathifera</taxon>
        <taxon>Rotifera</taxon>
        <taxon>Eurotatoria</taxon>
        <taxon>Bdelloidea</taxon>
        <taxon>Philodinida</taxon>
        <taxon>Philodinidae</taxon>
        <taxon>Rotaria</taxon>
    </lineage>
</organism>
<proteinExistence type="predicted"/>
<protein>
    <submittedName>
        <fullName evidence="1">Uncharacterized protein</fullName>
    </submittedName>
</protein>
<comment type="caution">
    <text evidence="1">The sequence shown here is derived from an EMBL/GenBank/DDBJ whole genome shotgun (WGS) entry which is preliminary data.</text>
</comment>
<evidence type="ECO:0000313" key="2">
    <source>
        <dbReference type="Proteomes" id="UP000663874"/>
    </source>
</evidence>
<dbReference type="Proteomes" id="UP000663874">
    <property type="component" value="Unassembled WGS sequence"/>
</dbReference>
<name>A0A820JQ08_9BILA</name>
<gene>
    <name evidence="1" type="ORF">FNK824_LOCUS41651</name>
</gene>
<feature type="non-terminal residue" evidence="1">
    <location>
        <position position="109"/>
    </location>
</feature>
<sequence>MIARRYIPAYYGLSLSSLHNKLPTDRLYLEWWLDSPHIYQKSEVGTGHDPLSCYRSYTDEVHSPAEITEWKHIGDAHAIKVQRDIREKLAKSFEIGLAIVGFHGKPDGT</sequence>